<evidence type="ECO:0000256" key="1">
    <source>
        <dbReference type="SAM" id="MobiDB-lite"/>
    </source>
</evidence>
<proteinExistence type="predicted"/>
<dbReference type="RefSeq" id="WP_342809819.1">
    <property type="nucleotide sequence ID" value="NZ_JAOPJZ010000017.1"/>
</dbReference>
<comment type="caution">
    <text evidence="2">The sequence shown here is derived from an EMBL/GenBank/DDBJ whole genome shotgun (WGS) entry which is preliminary data.</text>
</comment>
<evidence type="ECO:0000313" key="2">
    <source>
        <dbReference type="EMBL" id="MCU4753503.1"/>
    </source>
</evidence>
<dbReference type="Proteomes" id="UP001321047">
    <property type="component" value="Unassembled WGS sequence"/>
</dbReference>
<organism evidence="2 3">
    <name type="scientific">Natronosalvus hydrolyticus</name>
    <dbReference type="NCBI Taxonomy" id="2979988"/>
    <lineage>
        <taxon>Archaea</taxon>
        <taxon>Methanobacteriati</taxon>
        <taxon>Methanobacteriota</taxon>
        <taxon>Stenosarchaea group</taxon>
        <taxon>Halobacteria</taxon>
        <taxon>Halobacteriales</taxon>
        <taxon>Natrialbaceae</taxon>
        <taxon>Natronosalvus</taxon>
    </lineage>
</organism>
<sequence length="62" mass="6662">MCKSLSSAGFPRKIEESAKIVDQCLTLLQDERTVRSNVPGTIKPPADAETYQAVGIGTENPV</sequence>
<gene>
    <name evidence="2" type="ORF">OB919_16175</name>
</gene>
<keyword evidence="3" id="KW-1185">Reference proteome</keyword>
<feature type="region of interest" description="Disordered" evidence="1">
    <location>
        <begin position="36"/>
        <end position="62"/>
    </location>
</feature>
<name>A0AAP2ZAT9_9EURY</name>
<evidence type="ECO:0000313" key="3">
    <source>
        <dbReference type="Proteomes" id="UP001321047"/>
    </source>
</evidence>
<reference evidence="2 3" key="1">
    <citation type="submission" date="2022-09" db="EMBL/GenBank/DDBJ databases">
        <title>Enrichment on poylsaccharides allowed isolation of novel metabolic and taxonomic groups of Haloarchaea.</title>
        <authorList>
            <person name="Sorokin D.Y."/>
            <person name="Elcheninov A.G."/>
            <person name="Khizhniak T.V."/>
            <person name="Kolganova T.V."/>
            <person name="Kublanov I.V."/>
        </authorList>
    </citation>
    <scope>NUCLEOTIDE SEQUENCE [LARGE SCALE GENOMIC DNA]</scope>
    <source>
        <strain evidence="2 3">AArc-curdl1</strain>
    </source>
</reference>
<accession>A0AAP2ZAT9</accession>
<dbReference type="AlphaFoldDB" id="A0AAP2ZAT9"/>
<dbReference type="EMBL" id="JAOPJZ010000017">
    <property type="protein sequence ID" value="MCU4753503.1"/>
    <property type="molecule type" value="Genomic_DNA"/>
</dbReference>
<protein>
    <submittedName>
        <fullName evidence="2">Uncharacterized protein</fullName>
    </submittedName>
</protein>